<keyword evidence="4" id="KW-1185">Reference proteome</keyword>
<gene>
    <name evidence="3" type="ORF">ACFO0C_36080</name>
</gene>
<dbReference type="GO" id="GO:0016787">
    <property type="term" value="F:hydrolase activity"/>
    <property type="evidence" value="ECO:0007669"/>
    <property type="project" value="UniProtKB-KW"/>
</dbReference>
<protein>
    <submittedName>
        <fullName evidence="3">Serine hydrolase domain-containing protein</fullName>
        <ecNumber evidence="3">3.-.-.-</ecNumber>
    </submittedName>
</protein>
<dbReference type="PROSITE" id="PS51318">
    <property type="entry name" value="TAT"/>
    <property type="match status" value="1"/>
</dbReference>
<dbReference type="InterPro" id="IPR012338">
    <property type="entry name" value="Beta-lactam/transpept-like"/>
</dbReference>
<feature type="signal peptide" evidence="1">
    <location>
        <begin position="1"/>
        <end position="28"/>
    </location>
</feature>
<keyword evidence="1" id="KW-0732">Signal</keyword>
<evidence type="ECO:0000259" key="2">
    <source>
        <dbReference type="Pfam" id="PF00144"/>
    </source>
</evidence>
<evidence type="ECO:0000313" key="3">
    <source>
        <dbReference type="EMBL" id="MFC4070379.1"/>
    </source>
</evidence>
<dbReference type="InterPro" id="IPR050491">
    <property type="entry name" value="AmpC-like"/>
</dbReference>
<dbReference type="InterPro" id="IPR006311">
    <property type="entry name" value="TAT_signal"/>
</dbReference>
<feature type="chain" id="PRO_5045730929" evidence="1">
    <location>
        <begin position="29"/>
        <end position="393"/>
    </location>
</feature>
<dbReference type="SUPFAM" id="SSF56601">
    <property type="entry name" value="beta-lactamase/transpeptidase-like"/>
    <property type="match status" value="1"/>
</dbReference>
<dbReference type="Gene3D" id="3.40.710.10">
    <property type="entry name" value="DD-peptidase/beta-lactamase superfamily"/>
    <property type="match status" value="1"/>
</dbReference>
<sequence>MPSRRTVLAGSAAAAIAAGVGTASPAGASSGGLDRTALQAALDQIVATGATAALARLDSPAGSWRGSSGVVELGRPGRPAAGGQYRVGSITKTLVATVILQLAGERRLRLDDTLEHWLPGAIPNGADITIRNLLQHTSGIFNYTEVLFASIEEVLQARYRTFRPEELVALAAAQPPVFEPGTAWSYSNTNYVLLGLIIRKVTGRAYGKEVDRRILRPLGLRGTEVPGTDVTIDGPHAHGYEPIEQDGEIVPLDFTDLNPSMAWSAGEIVSTTADLNRFYRALLSGRLLRRAQLAEMLTPFGDSGYGLGIFQEQLPGGLTLWGHTGGIFGYLSYSFSTPDARTQLSVSINPWLGDFGPALLDLALTAFGVDLPAFRVLTPTNLFPILDTRLPKA</sequence>
<dbReference type="InterPro" id="IPR001466">
    <property type="entry name" value="Beta-lactam-related"/>
</dbReference>
<dbReference type="PANTHER" id="PTHR46825:SF7">
    <property type="entry name" value="D-ALANYL-D-ALANINE CARBOXYPEPTIDASE"/>
    <property type="match status" value="1"/>
</dbReference>
<proteinExistence type="predicted"/>
<accession>A0ABV8J1C0</accession>
<dbReference type="PANTHER" id="PTHR46825">
    <property type="entry name" value="D-ALANYL-D-ALANINE-CARBOXYPEPTIDASE/ENDOPEPTIDASE AMPH"/>
    <property type="match status" value="1"/>
</dbReference>
<name>A0ABV8J1C0_9ACTN</name>
<organism evidence="3 4">
    <name type="scientific">Actinoplanes subglobosus</name>
    <dbReference type="NCBI Taxonomy" id="1547892"/>
    <lineage>
        <taxon>Bacteria</taxon>
        <taxon>Bacillati</taxon>
        <taxon>Actinomycetota</taxon>
        <taxon>Actinomycetes</taxon>
        <taxon>Micromonosporales</taxon>
        <taxon>Micromonosporaceae</taxon>
        <taxon>Actinoplanes</taxon>
    </lineage>
</organism>
<evidence type="ECO:0000256" key="1">
    <source>
        <dbReference type="SAM" id="SignalP"/>
    </source>
</evidence>
<dbReference type="RefSeq" id="WP_378071259.1">
    <property type="nucleotide sequence ID" value="NZ_JBHSBL010000024.1"/>
</dbReference>
<dbReference type="EMBL" id="JBHSBL010000024">
    <property type="protein sequence ID" value="MFC4070379.1"/>
    <property type="molecule type" value="Genomic_DNA"/>
</dbReference>
<evidence type="ECO:0000313" key="4">
    <source>
        <dbReference type="Proteomes" id="UP001595867"/>
    </source>
</evidence>
<dbReference type="Pfam" id="PF00144">
    <property type="entry name" value="Beta-lactamase"/>
    <property type="match status" value="1"/>
</dbReference>
<comment type="caution">
    <text evidence="3">The sequence shown here is derived from an EMBL/GenBank/DDBJ whole genome shotgun (WGS) entry which is preliminary data.</text>
</comment>
<dbReference type="EC" id="3.-.-.-" evidence="3"/>
<keyword evidence="3" id="KW-0378">Hydrolase</keyword>
<feature type="domain" description="Beta-lactamase-related" evidence="2">
    <location>
        <begin position="68"/>
        <end position="348"/>
    </location>
</feature>
<reference evidence="4" key="1">
    <citation type="journal article" date="2019" name="Int. J. Syst. Evol. Microbiol.">
        <title>The Global Catalogue of Microorganisms (GCM) 10K type strain sequencing project: providing services to taxonomists for standard genome sequencing and annotation.</title>
        <authorList>
            <consortium name="The Broad Institute Genomics Platform"/>
            <consortium name="The Broad Institute Genome Sequencing Center for Infectious Disease"/>
            <person name="Wu L."/>
            <person name="Ma J."/>
        </authorList>
    </citation>
    <scope>NUCLEOTIDE SEQUENCE [LARGE SCALE GENOMIC DNA]</scope>
    <source>
        <strain evidence="4">TBRC 5832</strain>
    </source>
</reference>
<dbReference type="Proteomes" id="UP001595867">
    <property type="component" value="Unassembled WGS sequence"/>
</dbReference>